<dbReference type="PANTHER" id="PTHR34221:SF3">
    <property type="match status" value="1"/>
</dbReference>
<dbReference type="KEGG" id="mdo:103101403"/>
<name>A0A5F8GTY3_MONDO</name>
<dbReference type="AlphaFoldDB" id="A0A5F8GTY3"/>
<evidence type="ECO:0000313" key="3">
    <source>
        <dbReference type="Proteomes" id="UP000002280"/>
    </source>
</evidence>
<dbReference type="PANTHER" id="PTHR34221">
    <property type="entry name" value="HYPOTHETICAL PROTEIN LOC691189"/>
    <property type="match status" value="1"/>
</dbReference>
<dbReference type="InterPro" id="IPR028027">
    <property type="entry name" value="SPMAP1"/>
</dbReference>
<organism evidence="2 3">
    <name type="scientific">Monodelphis domestica</name>
    <name type="common">Gray short-tailed opossum</name>
    <dbReference type="NCBI Taxonomy" id="13616"/>
    <lineage>
        <taxon>Eukaryota</taxon>
        <taxon>Metazoa</taxon>
        <taxon>Chordata</taxon>
        <taxon>Craniata</taxon>
        <taxon>Vertebrata</taxon>
        <taxon>Euteleostomi</taxon>
        <taxon>Mammalia</taxon>
        <taxon>Metatheria</taxon>
        <taxon>Didelphimorphia</taxon>
        <taxon>Didelphidae</taxon>
        <taxon>Monodelphis</taxon>
    </lineage>
</organism>
<dbReference type="Ensembl" id="ENSMODT00000079336.1">
    <property type="protein sequence ID" value="ENSMODP00000050947.1"/>
    <property type="gene ID" value="ENSMODG00000037006.1"/>
</dbReference>
<protein>
    <submittedName>
        <fullName evidence="2">Uncharacterized protein</fullName>
    </submittedName>
</protein>
<dbReference type="InParanoid" id="A0A5F8GTY3"/>
<dbReference type="Pfam" id="PF15075">
    <property type="entry name" value="SPMAP1-like"/>
    <property type="match status" value="1"/>
</dbReference>
<dbReference type="Bgee" id="ENSMODG00000037006">
    <property type="expression patterns" value="Expressed in testis and 10 other cell types or tissues"/>
</dbReference>
<dbReference type="GeneTree" id="ENSGT00390000004450"/>
<accession>A0A5F8GTY3</accession>
<feature type="region of interest" description="Disordered" evidence="1">
    <location>
        <begin position="77"/>
        <end position="108"/>
    </location>
</feature>
<reference evidence="2 3" key="1">
    <citation type="journal article" date="2007" name="Nature">
        <title>Genome of the marsupial Monodelphis domestica reveals innovation in non-coding sequences.</title>
        <authorList>
            <person name="Mikkelsen T.S."/>
            <person name="Wakefield M.J."/>
            <person name="Aken B."/>
            <person name="Amemiya C.T."/>
            <person name="Chang J.L."/>
            <person name="Duke S."/>
            <person name="Garber M."/>
            <person name="Gentles A.J."/>
            <person name="Goodstadt L."/>
            <person name="Heger A."/>
            <person name="Jurka J."/>
            <person name="Kamal M."/>
            <person name="Mauceli E."/>
            <person name="Searle S.M."/>
            <person name="Sharpe T."/>
            <person name="Baker M.L."/>
            <person name="Batzer M.A."/>
            <person name="Benos P.V."/>
            <person name="Belov K."/>
            <person name="Clamp M."/>
            <person name="Cook A."/>
            <person name="Cuff J."/>
            <person name="Das R."/>
            <person name="Davidow L."/>
            <person name="Deakin J.E."/>
            <person name="Fazzari M.J."/>
            <person name="Glass J.L."/>
            <person name="Grabherr M."/>
            <person name="Greally J.M."/>
            <person name="Gu W."/>
            <person name="Hore T.A."/>
            <person name="Huttley G.A."/>
            <person name="Kleber M."/>
            <person name="Jirtle R.L."/>
            <person name="Koina E."/>
            <person name="Lee J.T."/>
            <person name="Mahony S."/>
            <person name="Marra M.A."/>
            <person name="Miller R.D."/>
            <person name="Nicholls R.D."/>
            <person name="Oda M."/>
            <person name="Papenfuss A.T."/>
            <person name="Parra Z.E."/>
            <person name="Pollock D.D."/>
            <person name="Ray D.A."/>
            <person name="Schein J.E."/>
            <person name="Speed T.P."/>
            <person name="Thompson K."/>
            <person name="VandeBerg J.L."/>
            <person name="Wade C.M."/>
            <person name="Walker J.A."/>
            <person name="Waters P.D."/>
            <person name="Webber C."/>
            <person name="Weidman J.R."/>
            <person name="Xie X."/>
            <person name="Zody M.C."/>
            <person name="Baldwin J."/>
            <person name="Abdouelleil A."/>
            <person name="Abdulkadir J."/>
            <person name="Abebe A."/>
            <person name="Abera B."/>
            <person name="Abreu J."/>
            <person name="Acer S.C."/>
            <person name="Aftuck L."/>
            <person name="Alexander A."/>
            <person name="An P."/>
            <person name="Anderson E."/>
            <person name="Anderson S."/>
            <person name="Arachi H."/>
            <person name="Azer M."/>
            <person name="Bachantsang P."/>
            <person name="Barry A."/>
            <person name="Bayul T."/>
            <person name="Berlin A."/>
            <person name="Bessette D."/>
            <person name="Bloom T."/>
            <person name="Bloom T."/>
            <person name="Boguslavskiy L."/>
            <person name="Bonnet C."/>
            <person name="Boukhgalter B."/>
            <person name="Bourzgui I."/>
            <person name="Brown A."/>
            <person name="Cahill P."/>
            <person name="Channer S."/>
            <person name="Cheshatsang Y."/>
            <person name="Chuda L."/>
            <person name="Citroen M."/>
            <person name="Collymore A."/>
            <person name="Cooke P."/>
            <person name="Costello M."/>
            <person name="D'Aco K."/>
            <person name="Daza R."/>
            <person name="De Haan G."/>
            <person name="DeGray S."/>
            <person name="DeMaso C."/>
            <person name="Dhargay N."/>
            <person name="Dooley K."/>
            <person name="Dooley E."/>
            <person name="Doricent M."/>
            <person name="Dorje P."/>
            <person name="Dorjee K."/>
            <person name="Dupes A."/>
            <person name="Elong R."/>
            <person name="Falk J."/>
            <person name="Farina A."/>
            <person name="Faro S."/>
            <person name="Ferguson D."/>
            <person name="Fisher S."/>
            <person name="Foley C.D."/>
            <person name="Franke A."/>
            <person name="Friedrich D."/>
            <person name="Gadbois L."/>
            <person name="Gearin G."/>
            <person name="Gearin C.R."/>
            <person name="Giannoukos G."/>
            <person name="Goode T."/>
            <person name="Graham J."/>
            <person name="Grandbois E."/>
            <person name="Grewal S."/>
            <person name="Gyaltsen K."/>
            <person name="Hafez N."/>
            <person name="Hagos B."/>
            <person name="Hall J."/>
            <person name="Henson C."/>
            <person name="Hollinger A."/>
            <person name="Honan T."/>
            <person name="Huard M.D."/>
            <person name="Hughes L."/>
            <person name="Hurhula B."/>
            <person name="Husby M.E."/>
            <person name="Kamat A."/>
            <person name="Kanga B."/>
            <person name="Kashin S."/>
            <person name="Khazanovich D."/>
            <person name="Kisner P."/>
            <person name="Lance K."/>
            <person name="Lara M."/>
            <person name="Lee W."/>
            <person name="Lennon N."/>
            <person name="Letendre F."/>
            <person name="LeVine R."/>
            <person name="Lipovsky A."/>
            <person name="Liu X."/>
            <person name="Liu J."/>
            <person name="Liu S."/>
            <person name="Lokyitsang T."/>
            <person name="Lokyitsang Y."/>
            <person name="Lubonja R."/>
            <person name="Lui A."/>
            <person name="MacDonald P."/>
            <person name="Magnisalis V."/>
            <person name="Maru K."/>
            <person name="Matthews C."/>
            <person name="McCusker W."/>
            <person name="McDonough S."/>
            <person name="Mehta T."/>
            <person name="Meldrim J."/>
            <person name="Meneus L."/>
            <person name="Mihai O."/>
            <person name="Mihalev A."/>
            <person name="Mihova T."/>
            <person name="Mittelman R."/>
            <person name="Mlenga V."/>
            <person name="Montmayeur A."/>
            <person name="Mulrain L."/>
            <person name="Navidi A."/>
            <person name="Naylor J."/>
            <person name="Negash T."/>
            <person name="Nguyen T."/>
            <person name="Nguyen N."/>
            <person name="Nicol R."/>
            <person name="Norbu C."/>
            <person name="Norbu N."/>
            <person name="Novod N."/>
            <person name="O'Neill B."/>
            <person name="Osman S."/>
            <person name="Markiewicz E."/>
            <person name="Oyono O.L."/>
            <person name="Patti C."/>
            <person name="Phunkhang P."/>
            <person name="Pierre F."/>
            <person name="Priest M."/>
            <person name="Raghuraman S."/>
            <person name="Rege F."/>
            <person name="Reyes R."/>
            <person name="Rise C."/>
            <person name="Rogov P."/>
            <person name="Ross K."/>
            <person name="Ryan E."/>
            <person name="Settipalli S."/>
            <person name="Shea T."/>
            <person name="Sherpa N."/>
            <person name="Shi L."/>
            <person name="Shih D."/>
            <person name="Sparrow T."/>
            <person name="Spaulding J."/>
            <person name="Stalker J."/>
            <person name="Stange-Thomann N."/>
            <person name="Stavropoulos S."/>
            <person name="Stone C."/>
            <person name="Strader C."/>
            <person name="Tesfaye S."/>
            <person name="Thomson T."/>
            <person name="Thoulutsang Y."/>
            <person name="Thoulutsang D."/>
            <person name="Topham K."/>
            <person name="Topping I."/>
            <person name="Tsamla T."/>
            <person name="Vassiliev H."/>
            <person name="Vo A."/>
            <person name="Wangchuk T."/>
            <person name="Wangdi T."/>
            <person name="Weiand M."/>
            <person name="Wilkinson J."/>
            <person name="Wilson A."/>
            <person name="Yadav S."/>
            <person name="Young G."/>
            <person name="Yu Q."/>
            <person name="Zembek L."/>
            <person name="Zhong D."/>
            <person name="Zimmer A."/>
            <person name="Zwirko Z."/>
            <person name="Jaffe D.B."/>
            <person name="Alvarez P."/>
            <person name="Brockman W."/>
            <person name="Butler J."/>
            <person name="Chin C."/>
            <person name="Gnerre S."/>
            <person name="MacCallum I."/>
            <person name="Graves J.A."/>
            <person name="Ponting C.P."/>
            <person name="Breen M."/>
            <person name="Samollow P.B."/>
            <person name="Lander E.S."/>
            <person name="Lindblad-Toh K."/>
        </authorList>
    </citation>
    <scope>NUCLEOTIDE SEQUENCE [LARGE SCALE GENOMIC DNA]</scope>
</reference>
<dbReference type="Proteomes" id="UP000002280">
    <property type="component" value="Chromosome 8"/>
</dbReference>
<proteinExistence type="predicted"/>
<sequence length="175" mass="19982">MMPKKQSWGNLSKMFVPPGSAPDLWYREKGFILDCIAVDSLSKGSPNFLSNLKSVIPPYNAQKDPHLVAYFATKSSPRFPQGRDPWKGTLPDVQEEEQEEEEEKKEKMGTMAQYLVRRNRAGAGYSMEEIQGHDFLYSSLKPILGYNGPSGYRRNCPKLRKMPIAFDVETETEER</sequence>
<feature type="compositionally biased region" description="Acidic residues" evidence="1">
    <location>
        <begin position="93"/>
        <end position="103"/>
    </location>
</feature>
<evidence type="ECO:0000256" key="1">
    <source>
        <dbReference type="SAM" id="MobiDB-lite"/>
    </source>
</evidence>
<dbReference type="OMA" id="RRNCPKL"/>
<keyword evidence="3" id="KW-1185">Reference proteome</keyword>
<reference evidence="2" key="2">
    <citation type="submission" date="2025-08" db="UniProtKB">
        <authorList>
            <consortium name="Ensembl"/>
        </authorList>
    </citation>
    <scope>IDENTIFICATION</scope>
</reference>
<evidence type="ECO:0000313" key="2">
    <source>
        <dbReference type="Ensembl" id="ENSMODP00000050947.1"/>
    </source>
</evidence>
<reference evidence="2" key="3">
    <citation type="submission" date="2025-09" db="UniProtKB">
        <authorList>
            <consortium name="Ensembl"/>
        </authorList>
    </citation>
    <scope>IDENTIFICATION</scope>
</reference>